<dbReference type="Pfam" id="PF05730">
    <property type="entry name" value="CFEM"/>
    <property type="match status" value="1"/>
</dbReference>
<keyword evidence="9 14" id="KW-1133">Transmembrane helix</keyword>
<feature type="transmembrane region" description="Helical" evidence="14">
    <location>
        <begin position="333"/>
        <end position="356"/>
    </location>
</feature>
<comment type="caution">
    <text evidence="18">The sequence shown here is derived from an EMBL/GenBank/DDBJ whole genome shotgun (WGS) entry which is preliminary data.</text>
</comment>
<evidence type="ECO:0000256" key="8">
    <source>
        <dbReference type="ARBA" id="ARBA00022729"/>
    </source>
</evidence>
<feature type="domain" description="Rhodopsin" evidence="17">
    <location>
        <begin position="121"/>
        <end position="357"/>
    </location>
</feature>
<evidence type="ECO:0000259" key="16">
    <source>
        <dbReference type="Pfam" id="PF05730"/>
    </source>
</evidence>
<evidence type="ECO:0000256" key="9">
    <source>
        <dbReference type="ARBA" id="ARBA00022989"/>
    </source>
</evidence>
<sequence>MLISNFSLAAALNLVALGQASIDVTSLLIRLPSCSLSCSSVILEGGCSINSELPQCLCTNTTLQFDLGSCLLQSCNTTEVAAASSLFQQNVCVGFHKESRSEDIIVLTIAAASVTGFFVVLRLISRRMVTNTIHSDDWAFILAAVLMVPTATICAFNASHGFGQHFWDVPPENITLLRKLYYVSQIIYILNLATCKFAILLLYHRIFTSARFRVGLWIAISMMILHHFTFTMVVVFQCNPIKTVWSPEVPGKCLNTVAIIYAGAAFNIIEDIIIMALPVAELTSLKLDTRKRIALGFLFASGSAACITSIVRLKFIITYGNTVDSTWDNVDVVLWSTIEIYAALICACFICLRPLAAKLLPVLFRSQHTAISRETPFSDESNKLRTGIAEKLYRGNFGIRLSDSDMRTSNFDTQQSHIDRLEREDMHSANIELGEYKGTIVSSQPLGVPGS</sequence>
<dbReference type="PANTHER" id="PTHR33048:SF47">
    <property type="entry name" value="INTEGRAL MEMBRANE PROTEIN-RELATED"/>
    <property type="match status" value="1"/>
</dbReference>
<name>A0A9N9LU22_9HELO</name>
<dbReference type="Pfam" id="PF20684">
    <property type="entry name" value="Fung_rhodopsin"/>
    <property type="match status" value="1"/>
</dbReference>
<keyword evidence="5" id="KW-0964">Secreted</keyword>
<organism evidence="18 19">
    <name type="scientific">Hymenoscyphus albidus</name>
    <dbReference type="NCBI Taxonomy" id="595503"/>
    <lineage>
        <taxon>Eukaryota</taxon>
        <taxon>Fungi</taxon>
        <taxon>Dikarya</taxon>
        <taxon>Ascomycota</taxon>
        <taxon>Pezizomycotina</taxon>
        <taxon>Leotiomycetes</taxon>
        <taxon>Helotiales</taxon>
        <taxon>Helotiaceae</taxon>
        <taxon>Hymenoscyphus</taxon>
    </lineage>
</organism>
<feature type="domain" description="CFEM" evidence="16">
    <location>
        <begin position="30"/>
        <end position="89"/>
    </location>
</feature>
<evidence type="ECO:0000256" key="15">
    <source>
        <dbReference type="SAM" id="SignalP"/>
    </source>
</evidence>
<feature type="transmembrane region" description="Helical" evidence="14">
    <location>
        <begin position="214"/>
        <end position="236"/>
    </location>
</feature>
<keyword evidence="19" id="KW-1185">Reference proteome</keyword>
<dbReference type="GO" id="GO:0005576">
    <property type="term" value="C:extracellular region"/>
    <property type="evidence" value="ECO:0007669"/>
    <property type="project" value="UniProtKB-SubCell"/>
</dbReference>
<evidence type="ECO:0000256" key="3">
    <source>
        <dbReference type="ARBA" id="ARBA00004613"/>
    </source>
</evidence>
<comment type="similarity">
    <text evidence="4">Belongs to the RBT5 family.</text>
</comment>
<dbReference type="GO" id="GO:0098552">
    <property type="term" value="C:side of membrane"/>
    <property type="evidence" value="ECO:0007669"/>
    <property type="project" value="UniProtKB-KW"/>
</dbReference>
<keyword evidence="12" id="KW-0449">Lipoprotein</keyword>
<protein>
    <recommendedName>
        <fullName evidence="20">Extracellular membrane protein CFEM domain-containing protein</fullName>
    </recommendedName>
</protein>
<feature type="transmembrane region" description="Helical" evidence="14">
    <location>
        <begin position="180"/>
        <end position="202"/>
    </location>
</feature>
<keyword evidence="6" id="KW-0336">GPI-anchor</keyword>
<evidence type="ECO:0000256" key="12">
    <source>
        <dbReference type="ARBA" id="ARBA00023288"/>
    </source>
</evidence>
<evidence type="ECO:0000256" key="10">
    <source>
        <dbReference type="ARBA" id="ARBA00023136"/>
    </source>
</evidence>
<dbReference type="PANTHER" id="PTHR33048">
    <property type="entry name" value="PTH11-LIKE INTEGRAL MEMBRANE PROTEIN (AFU_ORTHOLOGUE AFUA_5G11245)"/>
    <property type="match status" value="1"/>
</dbReference>
<keyword evidence="10 14" id="KW-0472">Membrane</keyword>
<feature type="transmembrane region" description="Helical" evidence="14">
    <location>
        <begin position="292"/>
        <end position="313"/>
    </location>
</feature>
<evidence type="ECO:0000256" key="7">
    <source>
        <dbReference type="ARBA" id="ARBA00022692"/>
    </source>
</evidence>
<dbReference type="InterPro" id="IPR008427">
    <property type="entry name" value="Extracellular_membr_CFEM_dom"/>
</dbReference>
<evidence type="ECO:0000256" key="5">
    <source>
        <dbReference type="ARBA" id="ARBA00022525"/>
    </source>
</evidence>
<comment type="similarity">
    <text evidence="13">Belongs to the SAT4 family.</text>
</comment>
<evidence type="ECO:0000256" key="1">
    <source>
        <dbReference type="ARBA" id="ARBA00004141"/>
    </source>
</evidence>
<dbReference type="OrthoDB" id="5329176at2759"/>
<keyword evidence="11" id="KW-1015">Disulfide bond</keyword>
<evidence type="ECO:0000256" key="14">
    <source>
        <dbReference type="SAM" id="Phobius"/>
    </source>
</evidence>
<feature type="chain" id="PRO_5040292680" description="Extracellular membrane protein CFEM domain-containing protein" evidence="15">
    <location>
        <begin position="21"/>
        <end position="451"/>
    </location>
</feature>
<evidence type="ECO:0000256" key="2">
    <source>
        <dbReference type="ARBA" id="ARBA00004589"/>
    </source>
</evidence>
<evidence type="ECO:0000313" key="18">
    <source>
        <dbReference type="EMBL" id="CAG8977541.1"/>
    </source>
</evidence>
<keyword evidence="7 14" id="KW-0812">Transmembrane</keyword>
<feature type="transmembrane region" description="Helical" evidence="14">
    <location>
        <begin position="137"/>
        <end position="160"/>
    </location>
</feature>
<keyword evidence="6" id="KW-0325">Glycoprotein</keyword>
<evidence type="ECO:0000256" key="11">
    <source>
        <dbReference type="ARBA" id="ARBA00023157"/>
    </source>
</evidence>
<dbReference type="Proteomes" id="UP000701801">
    <property type="component" value="Unassembled WGS sequence"/>
</dbReference>
<dbReference type="EMBL" id="CAJVRM010000222">
    <property type="protein sequence ID" value="CAG8977541.1"/>
    <property type="molecule type" value="Genomic_DNA"/>
</dbReference>
<evidence type="ECO:0000256" key="6">
    <source>
        <dbReference type="ARBA" id="ARBA00022622"/>
    </source>
</evidence>
<dbReference type="InterPro" id="IPR049326">
    <property type="entry name" value="Rhodopsin_dom_fungi"/>
</dbReference>
<evidence type="ECO:0000259" key="17">
    <source>
        <dbReference type="Pfam" id="PF20684"/>
    </source>
</evidence>
<gene>
    <name evidence="18" type="ORF">HYALB_00008722</name>
</gene>
<proteinExistence type="inferred from homology"/>
<feature type="signal peptide" evidence="15">
    <location>
        <begin position="1"/>
        <end position="20"/>
    </location>
</feature>
<dbReference type="InterPro" id="IPR052337">
    <property type="entry name" value="SAT4-like"/>
</dbReference>
<reference evidence="18" key="1">
    <citation type="submission" date="2021-07" db="EMBL/GenBank/DDBJ databases">
        <authorList>
            <person name="Durling M."/>
        </authorList>
    </citation>
    <scope>NUCLEOTIDE SEQUENCE</scope>
</reference>
<comment type="subcellular location">
    <subcellularLocation>
        <location evidence="2">Membrane</location>
        <topology evidence="2">Lipid-anchor</topology>
        <topology evidence="2">GPI-anchor</topology>
    </subcellularLocation>
    <subcellularLocation>
        <location evidence="1">Membrane</location>
        <topology evidence="1">Multi-pass membrane protein</topology>
    </subcellularLocation>
    <subcellularLocation>
        <location evidence="3">Secreted</location>
    </subcellularLocation>
</comment>
<accession>A0A9N9LU22</accession>
<dbReference type="AlphaFoldDB" id="A0A9N9LU22"/>
<feature type="transmembrane region" description="Helical" evidence="14">
    <location>
        <begin position="256"/>
        <end position="280"/>
    </location>
</feature>
<keyword evidence="8 15" id="KW-0732">Signal</keyword>
<evidence type="ECO:0008006" key="20">
    <source>
        <dbReference type="Google" id="ProtNLM"/>
    </source>
</evidence>
<evidence type="ECO:0000256" key="13">
    <source>
        <dbReference type="ARBA" id="ARBA00038359"/>
    </source>
</evidence>
<evidence type="ECO:0000256" key="4">
    <source>
        <dbReference type="ARBA" id="ARBA00010031"/>
    </source>
</evidence>
<feature type="transmembrane region" description="Helical" evidence="14">
    <location>
        <begin position="104"/>
        <end position="125"/>
    </location>
</feature>
<evidence type="ECO:0000313" key="19">
    <source>
        <dbReference type="Proteomes" id="UP000701801"/>
    </source>
</evidence>